<dbReference type="InterPro" id="IPR036249">
    <property type="entry name" value="Thioredoxin-like_sf"/>
</dbReference>
<dbReference type="InterPro" id="IPR005746">
    <property type="entry name" value="Thioredoxin"/>
</dbReference>
<evidence type="ECO:0000256" key="2">
    <source>
        <dbReference type="ARBA" id="ARBA00022448"/>
    </source>
</evidence>
<keyword evidence="5 6" id="KW-0676">Redox-active center</keyword>
<reference evidence="8 9" key="1">
    <citation type="submission" date="2016-01" db="EMBL/GenBank/DDBJ databases">
        <title>Whole genome sequencing of Myroides marinus L41.</title>
        <authorList>
            <person name="Hong K.W."/>
        </authorList>
    </citation>
    <scope>NUCLEOTIDE SEQUENCE [LARGE SCALE GENOMIC DNA]</scope>
    <source>
        <strain evidence="8 9">L41</strain>
    </source>
</reference>
<feature type="disulfide bond" description="Redox-active" evidence="6">
    <location>
        <begin position="23"/>
        <end position="26"/>
    </location>
</feature>
<dbReference type="Pfam" id="PF00085">
    <property type="entry name" value="Thioredoxin"/>
    <property type="match status" value="1"/>
</dbReference>
<dbReference type="EMBL" id="LQNU01000054">
    <property type="protein sequence ID" value="KZE80939.1"/>
    <property type="molecule type" value="Genomic_DNA"/>
</dbReference>
<name>A0A161S778_9FLAO</name>
<evidence type="ECO:0000256" key="3">
    <source>
        <dbReference type="ARBA" id="ARBA00022982"/>
    </source>
</evidence>
<sequence length="99" mass="11644">MESTIDFDNLERPILLQFYADWCAPCKMLSGVLDHIEGDIRENVDFVRVNIDHDRELKDEFFVRSVPTMILLNKSGDIYWRQTGVVPPQEIMKHVHQVE</sequence>
<keyword evidence="9" id="KW-1185">Reference proteome</keyword>
<dbReference type="OrthoDB" id="9790390at2"/>
<dbReference type="PIRSF" id="PIRSF000077">
    <property type="entry name" value="Thioredoxin"/>
    <property type="match status" value="1"/>
</dbReference>
<gene>
    <name evidence="8" type="ORF">AV926_09185</name>
</gene>
<proteinExistence type="inferred from homology"/>
<dbReference type="InterPro" id="IPR013766">
    <property type="entry name" value="Thioredoxin_domain"/>
</dbReference>
<evidence type="ECO:0000313" key="8">
    <source>
        <dbReference type="EMBL" id="KZE80939.1"/>
    </source>
</evidence>
<comment type="caution">
    <text evidence="8">The sequence shown here is derived from an EMBL/GenBank/DDBJ whole genome shotgun (WGS) entry which is preliminary data.</text>
</comment>
<dbReference type="Gene3D" id="3.40.30.10">
    <property type="entry name" value="Glutaredoxin"/>
    <property type="match status" value="1"/>
</dbReference>
<dbReference type="GO" id="GO:0005737">
    <property type="term" value="C:cytoplasm"/>
    <property type="evidence" value="ECO:0007669"/>
    <property type="project" value="TreeGrafter"/>
</dbReference>
<feature type="domain" description="Thioredoxin" evidence="7">
    <location>
        <begin position="1"/>
        <end position="99"/>
    </location>
</feature>
<dbReference type="CDD" id="cd02947">
    <property type="entry name" value="TRX_family"/>
    <property type="match status" value="1"/>
</dbReference>
<dbReference type="PANTHER" id="PTHR45663:SF11">
    <property type="entry name" value="GEO12009P1"/>
    <property type="match status" value="1"/>
</dbReference>
<dbReference type="SUPFAM" id="SSF52833">
    <property type="entry name" value="Thioredoxin-like"/>
    <property type="match status" value="1"/>
</dbReference>
<evidence type="ECO:0000256" key="4">
    <source>
        <dbReference type="ARBA" id="ARBA00023157"/>
    </source>
</evidence>
<evidence type="ECO:0000256" key="6">
    <source>
        <dbReference type="PIRSR" id="PIRSR000077-4"/>
    </source>
</evidence>
<evidence type="ECO:0000313" key="9">
    <source>
        <dbReference type="Proteomes" id="UP000076630"/>
    </source>
</evidence>
<dbReference type="InterPro" id="IPR017937">
    <property type="entry name" value="Thioredoxin_CS"/>
</dbReference>
<comment type="similarity">
    <text evidence="1">Belongs to the thioredoxin family.</text>
</comment>
<organism evidence="8 9">
    <name type="scientific">Myroides marinus</name>
    <dbReference type="NCBI Taxonomy" id="703342"/>
    <lineage>
        <taxon>Bacteria</taxon>
        <taxon>Pseudomonadati</taxon>
        <taxon>Bacteroidota</taxon>
        <taxon>Flavobacteriia</taxon>
        <taxon>Flavobacteriales</taxon>
        <taxon>Flavobacteriaceae</taxon>
        <taxon>Myroides</taxon>
    </lineage>
</organism>
<evidence type="ECO:0000259" key="7">
    <source>
        <dbReference type="PROSITE" id="PS51352"/>
    </source>
</evidence>
<accession>A0A161S778</accession>
<keyword evidence="3" id="KW-0249">Electron transport</keyword>
<dbReference type="PANTHER" id="PTHR45663">
    <property type="entry name" value="GEO12009P1"/>
    <property type="match status" value="1"/>
</dbReference>
<dbReference type="PROSITE" id="PS00194">
    <property type="entry name" value="THIOREDOXIN_1"/>
    <property type="match status" value="1"/>
</dbReference>
<dbReference type="AlphaFoldDB" id="A0A161S778"/>
<dbReference type="PROSITE" id="PS51352">
    <property type="entry name" value="THIOREDOXIN_2"/>
    <property type="match status" value="1"/>
</dbReference>
<keyword evidence="2" id="KW-0813">Transport</keyword>
<dbReference type="GO" id="GO:0015035">
    <property type="term" value="F:protein-disulfide reductase activity"/>
    <property type="evidence" value="ECO:0007669"/>
    <property type="project" value="InterPro"/>
</dbReference>
<keyword evidence="4 6" id="KW-1015">Disulfide bond</keyword>
<evidence type="ECO:0000256" key="5">
    <source>
        <dbReference type="ARBA" id="ARBA00023284"/>
    </source>
</evidence>
<evidence type="ECO:0000256" key="1">
    <source>
        <dbReference type="ARBA" id="ARBA00008987"/>
    </source>
</evidence>
<dbReference type="RefSeq" id="WP_038987885.1">
    <property type="nucleotide sequence ID" value="NZ_JACAJN010000003.1"/>
</dbReference>
<dbReference type="Proteomes" id="UP000076630">
    <property type="component" value="Unassembled WGS sequence"/>
</dbReference>
<protein>
    <submittedName>
        <fullName evidence="8">Thioredoxin</fullName>
    </submittedName>
</protein>